<dbReference type="GeneID" id="85493980"/>
<feature type="region of interest" description="Disordered" evidence="1">
    <location>
        <begin position="196"/>
        <end position="283"/>
    </location>
</feature>
<evidence type="ECO:0000313" key="3">
    <source>
        <dbReference type="Proteomes" id="UP001233271"/>
    </source>
</evidence>
<keyword evidence="3" id="KW-1185">Reference proteome</keyword>
<proteinExistence type="predicted"/>
<feature type="region of interest" description="Disordered" evidence="1">
    <location>
        <begin position="74"/>
        <end position="183"/>
    </location>
</feature>
<feature type="region of interest" description="Disordered" evidence="1">
    <location>
        <begin position="306"/>
        <end position="341"/>
    </location>
</feature>
<gene>
    <name evidence="2" type="ORF">CcaverHIS019_0301790</name>
</gene>
<reference evidence="2" key="1">
    <citation type="journal article" date="2023" name="BMC Genomics">
        <title>Chromosome-level genome assemblies of Cutaneotrichosporon spp. (Trichosporonales, Basidiomycota) reveal imbalanced evolution between nucleotide sequences and chromosome synteny.</title>
        <authorList>
            <person name="Kobayashi Y."/>
            <person name="Kayamori A."/>
            <person name="Aoki K."/>
            <person name="Shiwa Y."/>
            <person name="Matsutani M."/>
            <person name="Fujita N."/>
            <person name="Sugita T."/>
            <person name="Iwasaki W."/>
            <person name="Tanaka N."/>
            <person name="Takashima M."/>
        </authorList>
    </citation>
    <scope>NUCLEOTIDE SEQUENCE</scope>
    <source>
        <strain evidence="2">HIS019</strain>
    </source>
</reference>
<accession>A0AA48KZ57</accession>
<organism evidence="2 3">
    <name type="scientific">Cutaneotrichosporon cavernicola</name>
    <dbReference type="NCBI Taxonomy" id="279322"/>
    <lineage>
        <taxon>Eukaryota</taxon>
        <taxon>Fungi</taxon>
        <taxon>Dikarya</taxon>
        <taxon>Basidiomycota</taxon>
        <taxon>Agaricomycotina</taxon>
        <taxon>Tremellomycetes</taxon>
        <taxon>Trichosporonales</taxon>
        <taxon>Trichosporonaceae</taxon>
        <taxon>Cutaneotrichosporon</taxon>
    </lineage>
</organism>
<feature type="compositionally biased region" description="Low complexity" evidence="1">
    <location>
        <begin position="196"/>
        <end position="208"/>
    </location>
</feature>
<feature type="compositionally biased region" description="Pro residues" evidence="1">
    <location>
        <begin position="112"/>
        <end position="125"/>
    </location>
</feature>
<evidence type="ECO:0000256" key="1">
    <source>
        <dbReference type="SAM" id="MobiDB-lite"/>
    </source>
</evidence>
<protein>
    <submittedName>
        <fullName evidence="2">Uncharacterized protein</fullName>
    </submittedName>
</protein>
<feature type="compositionally biased region" description="Low complexity" evidence="1">
    <location>
        <begin position="14"/>
        <end position="41"/>
    </location>
</feature>
<evidence type="ECO:0000313" key="2">
    <source>
        <dbReference type="EMBL" id="BEI90109.1"/>
    </source>
</evidence>
<dbReference type="EMBL" id="AP028214">
    <property type="protein sequence ID" value="BEI90109.1"/>
    <property type="molecule type" value="Genomic_DNA"/>
</dbReference>
<dbReference type="AlphaFoldDB" id="A0AA48KZ57"/>
<dbReference type="RefSeq" id="XP_060455375.1">
    <property type="nucleotide sequence ID" value="XM_060598597.1"/>
</dbReference>
<feature type="region of interest" description="Disordered" evidence="1">
    <location>
        <begin position="1"/>
        <end position="54"/>
    </location>
</feature>
<feature type="compositionally biased region" description="Pro residues" evidence="1">
    <location>
        <begin position="317"/>
        <end position="327"/>
    </location>
</feature>
<sequence>MYPPPMGCPHPQQYGAPGPSYAPQPYAAQPQHHAQQYTQPQPFQPHHHYYNSPLAIPAPVQRVEYQAPVFKTFQERKREREALLVGTPPPTPPQRPRAPVPPSPSHRVPSYQQPPPSPIRQPPSPHQNRSVSPAALAMLGRSGERPLPPPRAPTRTVTPMSQQSTGMQPIGQQSTGMPPIQKQPAGMVYAPQIQQQPTGIPQQLQQQPRGMGYAPMQNHPSGNAPAMPRAPPSSSPLSHTVSPAQISRNVSPAPQIELSSRSVSPAPPPPEITLARSASPAHQVPTIVVPASPSPAMPQIVTPNASSPPISHINPRGTPPVTSPPMNPRALPHPKAPVERSDTIASVKSLDRAVGMKRTLPQLPVGVSPSRSLDRGPTQETPAQLAHRMAGVSIGGIVPSRVPRRGFRASNVVAPTALSISVASPPSKPINLGDIIPAINVASPRTSTIATIVMPAISVGSTPTPTVSTISVGSPPTPTVPAINVPTISVGSPPTPSVPAISVGSPPTPTLPSIPVGAPAPSIKAPEAAPRPPPSPPGVAFTPLPTIEVESGDTRYSSIGHRIQPSAAILCAGCSNPIIGRINRITRPAMCISVQVFALLAMVSLDATVTDEGGEVPLGVSK</sequence>
<feature type="compositionally biased region" description="Polar residues" evidence="1">
    <location>
        <begin position="160"/>
        <end position="176"/>
    </location>
</feature>
<feature type="compositionally biased region" description="Polar residues" evidence="1">
    <location>
        <begin position="237"/>
        <end position="252"/>
    </location>
</feature>
<dbReference type="Proteomes" id="UP001233271">
    <property type="component" value="Chromosome 3"/>
</dbReference>
<feature type="region of interest" description="Disordered" evidence="1">
    <location>
        <begin position="500"/>
        <end position="537"/>
    </location>
</feature>
<dbReference type="KEGG" id="ccac:CcaHIS019_0301790"/>
<name>A0AA48KZ57_9TREE</name>
<feature type="compositionally biased region" description="Pro residues" evidence="1">
    <location>
        <begin position="87"/>
        <end position="104"/>
    </location>
</feature>